<evidence type="ECO:0000256" key="1">
    <source>
        <dbReference type="ARBA" id="ARBA00010928"/>
    </source>
</evidence>
<dbReference type="InterPro" id="IPR050984">
    <property type="entry name" value="Gfo/Idh/MocA_domain"/>
</dbReference>
<protein>
    <recommendedName>
        <fullName evidence="3">D-xylose 1-dehydrogenase (NADP(+), D-xylono-1,5-lactone-forming)</fullName>
        <ecNumber evidence="3">1.1.1.179</ecNumber>
    </recommendedName>
    <alternativeName>
        <fullName evidence="4">D-xylose-NADP dehydrogenase</fullName>
    </alternativeName>
</protein>
<dbReference type="InterPro" id="IPR036291">
    <property type="entry name" value="NAD(P)-bd_dom_sf"/>
</dbReference>
<feature type="domain" description="GFO/IDH/MocA-like oxidoreductase" evidence="7">
    <location>
        <begin position="140"/>
        <end position="261"/>
    </location>
</feature>
<organism evidence="8">
    <name type="scientific">Arcella intermedia</name>
    <dbReference type="NCBI Taxonomy" id="1963864"/>
    <lineage>
        <taxon>Eukaryota</taxon>
        <taxon>Amoebozoa</taxon>
        <taxon>Tubulinea</taxon>
        <taxon>Elardia</taxon>
        <taxon>Arcellinida</taxon>
        <taxon>Sphaerothecina</taxon>
        <taxon>Arcellidae</taxon>
        <taxon>Arcella</taxon>
    </lineage>
</organism>
<dbReference type="Pfam" id="PF01408">
    <property type="entry name" value="GFO_IDH_MocA"/>
    <property type="match status" value="1"/>
</dbReference>
<dbReference type="GO" id="GO:0047837">
    <property type="term" value="F:D-xylose 1-dehydrogenase (NADP+) activity"/>
    <property type="evidence" value="ECO:0007669"/>
    <property type="project" value="UniProtKB-EC"/>
</dbReference>
<proteinExistence type="inferred from homology"/>
<comment type="similarity">
    <text evidence="1">Belongs to the Gfo/Idh/MocA family.</text>
</comment>
<keyword evidence="2" id="KW-0560">Oxidoreductase</keyword>
<evidence type="ECO:0000259" key="6">
    <source>
        <dbReference type="Pfam" id="PF01408"/>
    </source>
</evidence>
<dbReference type="SUPFAM" id="SSF51735">
    <property type="entry name" value="NAD(P)-binding Rossmann-fold domains"/>
    <property type="match status" value="1"/>
</dbReference>
<evidence type="ECO:0000256" key="3">
    <source>
        <dbReference type="ARBA" id="ARBA00038984"/>
    </source>
</evidence>
<feature type="domain" description="Gfo/Idh/MocA-like oxidoreductase N-terminal" evidence="6">
    <location>
        <begin position="10"/>
        <end position="125"/>
    </location>
</feature>
<dbReference type="PANTHER" id="PTHR22604:SF105">
    <property type="entry name" value="TRANS-1,2-DIHYDROBENZENE-1,2-DIOL DEHYDROGENASE"/>
    <property type="match status" value="1"/>
</dbReference>
<evidence type="ECO:0000256" key="4">
    <source>
        <dbReference type="ARBA" id="ARBA00042988"/>
    </source>
</evidence>
<dbReference type="Gene3D" id="3.40.50.720">
    <property type="entry name" value="NAD(P)-binding Rossmann-like Domain"/>
    <property type="match status" value="1"/>
</dbReference>
<comment type="catalytic activity">
    <reaction evidence="5">
        <text>D-xylose + NADP(+) = D-xylono-1,5-lactone + NADPH + H(+)</text>
        <dbReference type="Rhea" id="RHEA:22000"/>
        <dbReference type="ChEBI" id="CHEBI:15378"/>
        <dbReference type="ChEBI" id="CHEBI:15867"/>
        <dbReference type="ChEBI" id="CHEBI:53455"/>
        <dbReference type="ChEBI" id="CHEBI:57783"/>
        <dbReference type="ChEBI" id="CHEBI:58349"/>
        <dbReference type="EC" id="1.1.1.179"/>
    </reaction>
</comment>
<evidence type="ECO:0000256" key="5">
    <source>
        <dbReference type="ARBA" id="ARBA00049233"/>
    </source>
</evidence>
<dbReference type="AlphaFoldDB" id="A0A6B2L834"/>
<accession>A0A6B2L834</accession>
<dbReference type="EMBL" id="GIBP01004213">
    <property type="protein sequence ID" value="NDV33182.1"/>
    <property type="molecule type" value="Transcribed_RNA"/>
</dbReference>
<dbReference type="Gene3D" id="3.30.360.10">
    <property type="entry name" value="Dihydrodipicolinate Reductase, domain 2"/>
    <property type="match status" value="1"/>
</dbReference>
<reference evidence="8" key="1">
    <citation type="journal article" date="2020" name="J. Eukaryot. Microbiol.">
        <title>De novo Sequencing, Assembly and Annotation of the Transcriptome for the Free-Living Testate Amoeba Arcella intermedia.</title>
        <authorList>
            <person name="Ribeiro G.M."/>
            <person name="Porfirio-Sousa A.L."/>
            <person name="Maurer-Alcala X.X."/>
            <person name="Katz L.A."/>
            <person name="Lahr D.J.G."/>
        </authorList>
    </citation>
    <scope>NUCLEOTIDE SEQUENCE</scope>
</reference>
<dbReference type="InterPro" id="IPR000683">
    <property type="entry name" value="Gfo/Idh/MocA-like_OxRdtase_N"/>
</dbReference>
<dbReference type="GO" id="GO:0000166">
    <property type="term" value="F:nucleotide binding"/>
    <property type="evidence" value="ECO:0007669"/>
    <property type="project" value="InterPro"/>
</dbReference>
<evidence type="ECO:0000259" key="7">
    <source>
        <dbReference type="Pfam" id="PF22725"/>
    </source>
</evidence>
<dbReference type="PANTHER" id="PTHR22604">
    <property type="entry name" value="OXIDOREDUCTASES"/>
    <property type="match status" value="1"/>
</dbReference>
<sequence>MPSKCAGRARIGVLGAANIAKTALVDPMAFEPNGEIVAIAARDPAKALQWAKENHIPQVYDSYEKLLGDPDIDAVYIPLPNSLHYQWAKLAIESGKHVLCEKPLTSNAEEAEALSQVLLGHPNIVFFEAFHYRHHPAILNAKRAIQQELGPLQSLHVELDVPALFLPGDLHTDIRFQAHLAGGATMDLGCYAVNAIRYFGGEIEEVTSATPTLSERDKNIDLAMKATFKLAGGGSASFSCGFLAKLVPSMEVRVVGEKGKVSVLNFIRPDLLCVSTVSLGGEVRRDVNVDTRSTYSYQLREFCGAVVRAKEGKDWREGCRVLMGIEESIANMKVIDSIYQKASMAPRMKYPSLT</sequence>
<name>A0A6B2L834_9EUKA</name>
<evidence type="ECO:0000313" key="8">
    <source>
        <dbReference type="EMBL" id="NDV33182.1"/>
    </source>
</evidence>
<dbReference type="Pfam" id="PF22725">
    <property type="entry name" value="GFO_IDH_MocA_C3"/>
    <property type="match status" value="1"/>
</dbReference>
<dbReference type="InterPro" id="IPR055170">
    <property type="entry name" value="GFO_IDH_MocA-like_dom"/>
</dbReference>
<dbReference type="SUPFAM" id="SSF55347">
    <property type="entry name" value="Glyceraldehyde-3-phosphate dehydrogenase-like, C-terminal domain"/>
    <property type="match status" value="1"/>
</dbReference>
<dbReference type="EC" id="1.1.1.179" evidence="3"/>
<evidence type="ECO:0000256" key="2">
    <source>
        <dbReference type="ARBA" id="ARBA00023002"/>
    </source>
</evidence>